<gene>
    <name evidence="1" type="ORF">HNR50_000439</name>
</gene>
<dbReference type="PANTHER" id="PTHR12697">
    <property type="entry name" value="PBS LYASE HEAT-LIKE PROTEIN"/>
    <property type="match status" value="1"/>
</dbReference>
<dbReference type="SMART" id="SM00567">
    <property type="entry name" value="EZ_HEAT"/>
    <property type="match status" value="5"/>
</dbReference>
<dbReference type="InterPro" id="IPR004155">
    <property type="entry name" value="PBS_lyase_HEAT"/>
</dbReference>
<dbReference type="Gene3D" id="1.25.10.10">
    <property type="entry name" value="Leucine-rich Repeat Variant"/>
    <property type="match status" value="1"/>
</dbReference>
<evidence type="ECO:0000313" key="2">
    <source>
        <dbReference type="Proteomes" id="UP000587760"/>
    </source>
</evidence>
<dbReference type="SUPFAM" id="SSF48371">
    <property type="entry name" value="ARM repeat"/>
    <property type="match status" value="1"/>
</dbReference>
<dbReference type="PANTHER" id="PTHR12697:SF5">
    <property type="entry name" value="DEOXYHYPUSINE HYDROXYLASE"/>
    <property type="match status" value="1"/>
</dbReference>
<sequence length="440" mass="49791">MILLFPTFAQEEGEPDKEELTSVREDRIRTLKYGIDDEVVAIITAIQNEKDETYNDVLIDILNRSGNSKIKTQIISFFETQEDNAAEDFALNVLKMSTEDYDVDEKVLTAVISYCGTLKLESSAEFLYQLSDNKSKTISASAIRNLGKTGVTTNAEKFLERIQDEDFEDDEDELRESVILLLGELKYKPAVLTLMDIAQDDGYSSVARRYACDSLGKIGDEQAIPVLKELLNDSDSILRSYAISSLAYFDTNEIEDILIQALRDSFWRIRVAAAKALSERKSTSAVDILIYKAEKDPEANVKKAAMEALAVIGNNTALSFLSDYYQDNKNSDAFRSTAITVLLKENAGKAVDAMKVVFEEEWEKDSSWLLNYTCKELSTTENASLRWFYEKMLDHKNYIINIYAVRGIRLNNIISLYGRVRDIAEDESKHQTLRKEAASL</sequence>
<keyword evidence="2" id="KW-1185">Reference proteome</keyword>
<dbReference type="RefSeq" id="WP_184743067.1">
    <property type="nucleotide sequence ID" value="NZ_JACHGJ010000001.1"/>
</dbReference>
<dbReference type="Pfam" id="PF13646">
    <property type="entry name" value="HEAT_2"/>
    <property type="match status" value="2"/>
</dbReference>
<dbReference type="GO" id="GO:0016491">
    <property type="term" value="F:oxidoreductase activity"/>
    <property type="evidence" value="ECO:0007669"/>
    <property type="project" value="TreeGrafter"/>
</dbReference>
<accession>A0A841R4R3</accession>
<proteinExistence type="predicted"/>
<dbReference type="AlphaFoldDB" id="A0A841R4R3"/>
<dbReference type="Proteomes" id="UP000587760">
    <property type="component" value="Unassembled WGS sequence"/>
</dbReference>
<protein>
    <submittedName>
        <fullName evidence="1">HEAT repeat protein</fullName>
    </submittedName>
</protein>
<reference evidence="1 2" key="1">
    <citation type="submission" date="2020-08" db="EMBL/GenBank/DDBJ databases">
        <title>Genomic Encyclopedia of Type Strains, Phase IV (KMG-IV): sequencing the most valuable type-strain genomes for metagenomic binning, comparative biology and taxonomic classification.</title>
        <authorList>
            <person name="Goeker M."/>
        </authorList>
    </citation>
    <scope>NUCLEOTIDE SEQUENCE [LARGE SCALE GENOMIC DNA]</scope>
    <source>
        <strain evidence="1 2">DSM 2461</strain>
    </source>
</reference>
<dbReference type="EMBL" id="JACHGJ010000001">
    <property type="protein sequence ID" value="MBB6478806.1"/>
    <property type="molecule type" value="Genomic_DNA"/>
</dbReference>
<organism evidence="1 2">
    <name type="scientific">Spirochaeta isovalerica</name>
    <dbReference type="NCBI Taxonomy" id="150"/>
    <lineage>
        <taxon>Bacteria</taxon>
        <taxon>Pseudomonadati</taxon>
        <taxon>Spirochaetota</taxon>
        <taxon>Spirochaetia</taxon>
        <taxon>Spirochaetales</taxon>
        <taxon>Spirochaetaceae</taxon>
        <taxon>Spirochaeta</taxon>
    </lineage>
</organism>
<dbReference type="InterPro" id="IPR011989">
    <property type="entry name" value="ARM-like"/>
</dbReference>
<comment type="caution">
    <text evidence="1">The sequence shown here is derived from an EMBL/GenBank/DDBJ whole genome shotgun (WGS) entry which is preliminary data.</text>
</comment>
<evidence type="ECO:0000313" key="1">
    <source>
        <dbReference type="EMBL" id="MBB6478806.1"/>
    </source>
</evidence>
<dbReference type="InterPro" id="IPR016024">
    <property type="entry name" value="ARM-type_fold"/>
</dbReference>
<name>A0A841R4R3_9SPIO</name>